<dbReference type="PROSITE" id="PS50878">
    <property type="entry name" value="RT_POL"/>
    <property type="match status" value="1"/>
</dbReference>
<comment type="subcellular location">
    <subcellularLocation>
        <location evidence="14">Nucleus</location>
    </subcellularLocation>
    <subcellularLocation>
        <location evidence="14">Chromosome</location>
        <location evidence="14">Telomere</location>
    </subcellularLocation>
</comment>
<dbReference type="Pfam" id="PF12009">
    <property type="entry name" value="Telomerase_RBD"/>
    <property type="match status" value="1"/>
</dbReference>
<dbReference type="EC" id="2.7.7.49" evidence="2 14"/>
<evidence type="ECO:0000259" key="15">
    <source>
        <dbReference type="PROSITE" id="PS50878"/>
    </source>
</evidence>
<comment type="similarity">
    <text evidence="1 14">Belongs to the reverse transcriptase family. Telomerase subfamily.</text>
</comment>
<keyword evidence="6 14" id="KW-0548">Nucleotidyltransferase</keyword>
<dbReference type="Gene3D" id="3.30.70.2630">
    <property type="match status" value="1"/>
</dbReference>
<evidence type="ECO:0000256" key="3">
    <source>
        <dbReference type="ARBA" id="ARBA00016182"/>
    </source>
</evidence>
<evidence type="ECO:0000256" key="13">
    <source>
        <dbReference type="ARBA" id="ARBA00048173"/>
    </source>
</evidence>
<evidence type="ECO:0000313" key="16">
    <source>
        <dbReference type="EMBL" id="CAF3454227.1"/>
    </source>
</evidence>
<dbReference type="EMBL" id="CAJNYT010002187">
    <property type="protein sequence ID" value="CAF3454227.1"/>
    <property type="molecule type" value="Genomic_DNA"/>
</dbReference>
<keyword evidence="8 14" id="KW-0460">Magnesium</keyword>
<dbReference type="PANTHER" id="PTHR12066:SF0">
    <property type="entry name" value="TELOMERASE REVERSE TRANSCRIPTASE"/>
    <property type="match status" value="1"/>
</dbReference>
<dbReference type="GO" id="GO:0042162">
    <property type="term" value="F:telomeric DNA binding"/>
    <property type="evidence" value="ECO:0007669"/>
    <property type="project" value="TreeGrafter"/>
</dbReference>
<evidence type="ECO:0000256" key="7">
    <source>
        <dbReference type="ARBA" id="ARBA00022723"/>
    </source>
</evidence>
<keyword evidence="10 14" id="KW-0695">RNA-directed DNA polymerase</keyword>
<dbReference type="GO" id="GO:0000333">
    <property type="term" value="C:telomerase catalytic core complex"/>
    <property type="evidence" value="ECO:0007669"/>
    <property type="project" value="TreeGrafter"/>
</dbReference>
<gene>
    <name evidence="16" type="ORF">GRG538_LOCUS14458</name>
</gene>
<evidence type="ECO:0000256" key="9">
    <source>
        <dbReference type="ARBA" id="ARBA00022895"/>
    </source>
</evidence>
<dbReference type="AlphaFoldDB" id="A0A818DWM2"/>
<reference evidence="16" key="1">
    <citation type="submission" date="2021-02" db="EMBL/GenBank/DDBJ databases">
        <authorList>
            <person name="Nowell W R."/>
        </authorList>
    </citation>
    <scope>NUCLEOTIDE SEQUENCE</scope>
</reference>
<evidence type="ECO:0000256" key="12">
    <source>
        <dbReference type="ARBA" id="ARBA00032044"/>
    </source>
</evidence>
<feature type="domain" description="Reverse transcriptase" evidence="15">
    <location>
        <begin position="458"/>
        <end position="777"/>
    </location>
</feature>
<dbReference type="PRINTS" id="PR01365">
    <property type="entry name" value="TELOMERASERT"/>
</dbReference>
<comment type="catalytic activity">
    <reaction evidence="13 14">
        <text>DNA(n) + a 2'-deoxyribonucleoside 5'-triphosphate = DNA(n+1) + diphosphate</text>
        <dbReference type="Rhea" id="RHEA:22508"/>
        <dbReference type="Rhea" id="RHEA-COMP:17339"/>
        <dbReference type="Rhea" id="RHEA-COMP:17340"/>
        <dbReference type="ChEBI" id="CHEBI:33019"/>
        <dbReference type="ChEBI" id="CHEBI:61560"/>
        <dbReference type="ChEBI" id="CHEBI:173112"/>
        <dbReference type="EC" id="2.7.7.49"/>
    </reaction>
</comment>
<evidence type="ECO:0000313" key="17">
    <source>
        <dbReference type="Proteomes" id="UP000663872"/>
    </source>
</evidence>
<dbReference type="InterPro" id="IPR003545">
    <property type="entry name" value="Telomerase_RT"/>
</dbReference>
<protein>
    <recommendedName>
        <fullName evidence="3 14">Telomerase reverse transcriptase</fullName>
        <ecNumber evidence="2 14">2.7.7.49</ecNumber>
    </recommendedName>
    <alternativeName>
        <fullName evidence="12 14">Telomerase catalytic subunit</fullName>
    </alternativeName>
</protein>
<dbReference type="GO" id="GO:0003720">
    <property type="term" value="F:telomerase activity"/>
    <property type="evidence" value="ECO:0007669"/>
    <property type="project" value="InterPro"/>
</dbReference>
<dbReference type="InterPro" id="IPR021891">
    <property type="entry name" value="Telomerase_RBD"/>
</dbReference>
<dbReference type="GO" id="GO:0000781">
    <property type="term" value="C:chromosome, telomeric region"/>
    <property type="evidence" value="ECO:0007669"/>
    <property type="project" value="UniProtKB-SubCell"/>
</dbReference>
<dbReference type="Gene3D" id="1.10.132.70">
    <property type="match status" value="1"/>
</dbReference>
<dbReference type="InterPro" id="IPR000477">
    <property type="entry name" value="RT_dom"/>
</dbReference>
<evidence type="ECO:0000256" key="10">
    <source>
        <dbReference type="ARBA" id="ARBA00022918"/>
    </source>
</evidence>
<keyword evidence="4 14" id="KW-0158">Chromosome</keyword>
<dbReference type="GO" id="GO:0046872">
    <property type="term" value="F:metal ion binding"/>
    <property type="evidence" value="ECO:0007669"/>
    <property type="project" value="UniProtKB-KW"/>
</dbReference>
<evidence type="ECO:0000256" key="5">
    <source>
        <dbReference type="ARBA" id="ARBA00022679"/>
    </source>
</evidence>
<name>A0A818DWM2_9BILA</name>
<dbReference type="GO" id="GO:0070034">
    <property type="term" value="F:telomerase RNA binding"/>
    <property type="evidence" value="ECO:0007669"/>
    <property type="project" value="TreeGrafter"/>
</dbReference>
<comment type="function">
    <text evidence="14">Telomerase is a ribonucleoprotein enzyme essential for the replication of chromosome termini in most eukaryotes. It elongates telomeres. It is a reverse transcriptase that adds simple sequence repeats to chromosome ends by copying a template sequence within the RNA component of the enzyme.</text>
</comment>
<sequence length="966" mass="116471">MNILKSAYSELHSIVRYIPNIDSNEKELFHGIYLTKKMTKTQEIQWKEILERKHFINDNSTFLFNLLMNCYRKNRLNILLMNIDLKNTSLSKNTFQYDDYVKKNSLISHICLSNLWTRRRQFITDDALIYLLSEFVIVESLNRKRLLFTQLCGTQETFFSVPYYVTRTAEEKKRNDLRVHKFNTRKRTVQFHLHATKQGQQANLTDLCLMLIDRNMIQYHVSKYERFDINHPIEKSSSGQMLIDAWLKSDFSKTFFSHRPKQELEYICEHLMPIFEKFQSNHHQFYLRRRSRLPFSYANHHVPEPTATLDQLVPLTTPISSVQNFVSVWLKKVLPRELFGSAYNHKLFVHKMRFLIDLPRTQDYSLGDAIRKIKFKHFHWAKTSINSSSLISHLYICHLIHFLIRYVLILVRSYFYATEASSPCHQLALVFYRHKIWYVIQRQSRIELFHKSCSSHTEKDLTDNYDCIRYLWKIRFVPKVANVRYLACAQTQFNTKENINHLKYTSEVLKYLRRHNSHLMGISTFNRIEMHRRWQDYCRNAPPIDNDNMTYFLRSDVSNFYDSINLDYLDLALVEFLDNCQFTYDLYIHTLYKTQYRKGRFIRRKITYWVGKDNEQMLEIMTDSTKRVSNGTFHDMIIYDAHVEIYNKEKLLKYIRAQLFNSHLYTLHPKKLPIKTFRRIIGINHGLRIASMLGQIYLNKIDYDISFNILSDEFAVRHEDDLLIISPHRYRLQHIKQNMTKKLDELHHITNSLKTKTNIRHKTMKKFRPVEYWGSLVDIQSREILVAINQNDNSENKVTPLTIKITREIGYHLRHSLINALFLRSHSYYFDRLYTSDKTLIRNFYFLSCYFFKRLHSMCFRFAQFYSHKYIQSKSLFLFRTIRSGLRMLIKKTFNYDKKSIKLVNQCKYVFFSACIQLVKQNRHLFNFEMIIKRCSHMIRKFKYLNKQRKYDIKKNLLDLNNPFTS</sequence>
<accession>A0A818DWM2</accession>
<keyword evidence="9 14" id="KW-0779">Telomere</keyword>
<proteinExistence type="inferred from homology"/>
<evidence type="ECO:0000256" key="2">
    <source>
        <dbReference type="ARBA" id="ARBA00012493"/>
    </source>
</evidence>
<dbReference type="PANTHER" id="PTHR12066">
    <property type="entry name" value="TELOMERASE REVERSE TRANSCRIPTASE"/>
    <property type="match status" value="1"/>
</dbReference>
<dbReference type="SMART" id="SM00975">
    <property type="entry name" value="Telomerase_RBD"/>
    <property type="match status" value="1"/>
</dbReference>
<evidence type="ECO:0000256" key="1">
    <source>
        <dbReference type="ARBA" id="ARBA00008001"/>
    </source>
</evidence>
<evidence type="ECO:0000256" key="4">
    <source>
        <dbReference type="ARBA" id="ARBA00022454"/>
    </source>
</evidence>
<evidence type="ECO:0000256" key="6">
    <source>
        <dbReference type="ARBA" id="ARBA00022695"/>
    </source>
</evidence>
<comment type="caution">
    <text evidence="16">The sequence shown here is derived from an EMBL/GenBank/DDBJ whole genome shotgun (WGS) entry which is preliminary data.</text>
</comment>
<evidence type="ECO:0000256" key="14">
    <source>
        <dbReference type="RuleBase" id="RU365061"/>
    </source>
</evidence>
<evidence type="ECO:0000256" key="11">
    <source>
        <dbReference type="ARBA" id="ARBA00023242"/>
    </source>
</evidence>
<keyword evidence="11 14" id="KW-0539">Nucleus</keyword>
<dbReference type="Proteomes" id="UP000663872">
    <property type="component" value="Unassembled WGS sequence"/>
</dbReference>
<keyword evidence="5 14" id="KW-0808">Transferase</keyword>
<dbReference type="GO" id="GO:0007004">
    <property type="term" value="P:telomere maintenance via telomerase"/>
    <property type="evidence" value="ECO:0007669"/>
    <property type="project" value="TreeGrafter"/>
</dbReference>
<evidence type="ECO:0000256" key="8">
    <source>
        <dbReference type="ARBA" id="ARBA00022842"/>
    </source>
</evidence>
<keyword evidence="7 14" id="KW-0479">Metal-binding</keyword>
<organism evidence="16 17">
    <name type="scientific">Rotaria socialis</name>
    <dbReference type="NCBI Taxonomy" id="392032"/>
    <lineage>
        <taxon>Eukaryota</taxon>
        <taxon>Metazoa</taxon>
        <taxon>Spiralia</taxon>
        <taxon>Gnathifera</taxon>
        <taxon>Rotifera</taxon>
        <taxon>Eurotatoria</taxon>
        <taxon>Bdelloidea</taxon>
        <taxon>Philodinida</taxon>
        <taxon>Philodinidae</taxon>
        <taxon>Rotaria</taxon>
    </lineage>
</organism>